<keyword evidence="7" id="KW-0539">Nucleus</keyword>
<evidence type="ECO:0000256" key="6">
    <source>
        <dbReference type="ARBA" id="ARBA00023163"/>
    </source>
</evidence>
<feature type="region of interest" description="Disordered" evidence="9">
    <location>
        <begin position="386"/>
        <end position="463"/>
    </location>
</feature>
<evidence type="ECO:0000256" key="4">
    <source>
        <dbReference type="ARBA" id="ARBA00023125"/>
    </source>
</evidence>
<dbReference type="InterPro" id="IPR000014">
    <property type="entry name" value="PAS"/>
</dbReference>
<dbReference type="PANTHER" id="PTHR46055">
    <property type="entry name" value="CIRCADIAN LOCOMOTER OUTPUT CYCLES PROTEIN KAPUT"/>
    <property type="match status" value="1"/>
</dbReference>
<dbReference type="SUPFAM" id="SSF47459">
    <property type="entry name" value="HLH, helix-loop-helix DNA-binding domain"/>
    <property type="match status" value="1"/>
</dbReference>
<evidence type="ECO:0000313" key="13">
    <source>
        <dbReference type="Proteomes" id="UP000594454"/>
    </source>
</evidence>
<dbReference type="Pfam" id="PF00989">
    <property type="entry name" value="PAS"/>
    <property type="match status" value="1"/>
</dbReference>
<dbReference type="GO" id="GO:0046983">
    <property type="term" value="F:protein dimerization activity"/>
    <property type="evidence" value="ECO:0007669"/>
    <property type="project" value="InterPro"/>
</dbReference>
<evidence type="ECO:0000313" key="12">
    <source>
        <dbReference type="EMBL" id="CAD7082557.1"/>
    </source>
</evidence>
<evidence type="ECO:0000256" key="5">
    <source>
        <dbReference type="ARBA" id="ARBA00023159"/>
    </source>
</evidence>
<dbReference type="InterPro" id="IPR001610">
    <property type="entry name" value="PAC"/>
</dbReference>
<feature type="compositionally biased region" description="Low complexity" evidence="9">
    <location>
        <begin position="692"/>
        <end position="716"/>
    </location>
</feature>
<dbReference type="Gene3D" id="3.30.450.20">
    <property type="entry name" value="PAS domain"/>
    <property type="match status" value="2"/>
</dbReference>
<dbReference type="GO" id="GO:0045944">
    <property type="term" value="P:positive regulation of transcription by RNA polymerase II"/>
    <property type="evidence" value="ECO:0007669"/>
    <property type="project" value="UniProtKB-ARBA"/>
</dbReference>
<evidence type="ECO:0000256" key="3">
    <source>
        <dbReference type="ARBA" id="ARBA00023108"/>
    </source>
</evidence>
<dbReference type="PROSITE" id="PS50112">
    <property type="entry name" value="PAS"/>
    <property type="match status" value="1"/>
</dbReference>
<evidence type="ECO:0000256" key="7">
    <source>
        <dbReference type="ARBA" id="ARBA00023242"/>
    </source>
</evidence>
<dbReference type="OMA" id="EQLFMAK"/>
<dbReference type="AlphaFoldDB" id="A0A7R8UL45"/>
<dbReference type="InParanoid" id="A0A7R8UL45"/>
<dbReference type="InterPro" id="IPR047230">
    <property type="entry name" value="CLOCK-like"/>
</dbReference>
<dbReference type="EMBL" id="LR899010">
    <property type="protein sequence ID" value="CAD7082557.1"/>
    <property type="molecule type" value="Genomic_DNA"/>
</dbReference>
<sequence>MDDDTDEKDDSKRKSRNLSEKKRRDQFNLLVNELSSMVSSTNRKMDKSTVLKSTIAFLKHHNEVAVRSRVHEIQEDWKPSFLSNEEFTHLILEALDGFIMVFSTSGRIFYASESITSLLGHLPSDLLNMTIYDLAYEEDHSKLYNILLNPVSVIEPLQNGLTRENQVNFTCYLKRGGLDYREDSYELVQFVGYFRSDVDLDNMLPNTRSSCYSGETDTRLIFVGTGRIQTPQLIREMSIVDSSKSEFTSRHSLEWKFLFLDHRAPPIIGYLPFEVLGTSGYDYYHFDDLEKVVLCHEALMQKGEGKSCYYRFLTKGQQWIWLQTRFYITYHQWNSKPEFVVCTHRVVSHADVMKSSRNNNTGNNLGSISAASNKEIEDVDSIEKQMQTTSSMIPNSSWSSKSSRASRFGGSPSVKSRTRHSNYQGNGSDSTSISADSVVTQYSSRSRMRPPSQNQQKLTPQHQIQTLSSHMPTQMGSPQMAQLQTRSLPAPAVLGPPFLEPPQYLAAIPMQPVLAPSFPATAVISHIPVPNPHTEGMAPGVVMNTSQTQIQVQLQRKHEELEQLISKQKEELRLVREQLMMAGCGLLPSIVNVPMSFSNTVNNSRSIASTVPDMIQPHQQQLVHATQMSMQQLTPVDMPRHSGMESVETQRVDVANLGPSTSAQDDEMISYMQLAPVPVSHLHHMRIQTDNQAQNQGQPQPEQQPQQQAQSAQMQQMPITNDLEVLPYQMSQEQSQILFNAPNSPGHT</sequence>
<dbReference type="PANTHER" id="PTHR46055:SF3">
    <property type="entry name" value="CIRCADIAN LOCOMOTER OUTPUT CYCLES PROTEIN KAPUT"/>
    <property type="match status" value="1"/>
</dbReference>
<dbReference type="SUPFAM" id="SSF55785">
    <property type="entry name" value="PYP-like sensor domain (PAS domain)"/>
    <property type="match status" value="2"/>
</dbReference>
<dbReference type="Proteomes" id="UP000594454">
    <property type="component" value="Chromosome 2"/>
</dbReference>
<feature type="region of interest" description="Disordered" evidence="9">
    <location>
        <begin position="1"/>
        <end position="21"/>
    </location>
</feature>
<dbReference type="InterPro" id="IPR035965">
    <property type="entry name" value="PAS-like_dom_sf"/>
</dbReference>
<keyword evidence="6" id="KW-0804">Transcription</keyword>
<dbReference type="InterPro" id="IPR013767">
    <property type="entry name" value="PAS_fold"/>
</dbReference>
<reference evidence="12 13" key="1">
    <citation type="submission" date="2020-11" db="EMBL/GenBank/DDBJ databases">
        <authorList>
            <person name="Wallbank WR R."/>
            <person name="Pardo Diaz C."/>
            <person name="Kozak K."/>
            <person name="Martin S."/>
            <person name="Jiggins C."/>
            <person name="Moest M."/>
            <person name="Warren A I."/>
            <person name="Generalovic N T."/>
            <person name="Byers J.R.P. K."/>
            <person name="Montejo-Kovacevich G."/>
            <person name="Yen C E."/>
        </authorList>
    </citation>
    <scope>NUCLEOTIDE SEQUENCE [LARGE SCALE GENOMIC DNA]</scope>
</reference>
<evidence type="ECO:0000259" key="10">
    <source>
        <dbReference type="PROSITE" id="PS50112"/>
    </source>
</evidence>
<dbReference type="SMART" id="SM00353">
    <property type="entry name" value="HLH"/>
    <property type="match status" value="1"/>
</dbReference>
<dbReference type="GO" id="GO:0000978">
    <property type="term" value="F:RNA polymerase II cis-regulatory region sequence-specific DNA binding"/>
    <property type="evidence" value="ECO:0007669"/>
    <property type="project" value="TreeGrafter"/>
</dbReference>
<evidence type="ECO:0000256" key="2">
    <source>
        <dbReference type="ARBA" id="ARBA00023015"/>
    </source>
</evidence>
<dbReference type="Gene3D" id="4.10.280.10">
    <property type="entry name" value="Helix-loop-helix DNA-binding domain"/>
    <property type="match status" value="1"/>
</dbReference>
<keyword evidence="3" id="KW-0090">Biological rhythms</keyword>
<evidence type="ECO:0008006" key="14">
    <source>
        <dbReference type="Google" id="ProtNLM"/>
    </source>
</evidence>
<dbReference type="GO" id="GO:1990513">
    <property type="term" value="C:CLOCK-BMAL transcription complex"/>
    <property type="evidence" value="ECO:0007669"/>
    <property type="project" value="TreeGrafter"/>
</dbReference>
<keyword evidence="8" id="KW-0175">Coiled coil</keyword>
<dbReference type="PRINTS" id="PR00785">
    <property type="entry name" value="NCTRNSLOCATR"/>
</dbReference>
<evidence type="ECO:0000259" key="11">
    <source>
        <dbReference type="PROSITE" id="PS50888"/>
    </source>
</evidence>
<dbReference type="FunCoup" id="A0A7R8UL45">
    <property type="interactions" value="33"/>
</dbReference>
<evidence type="ECO:0000256" key="1">
    <source>
        <dbReference type="ARBA" id="ARBA00022737"/>
    </source>
</evidence>
<organism evidence="12 13">
    <name type="scientific">Hermetia illucens</name>
    <name type="common">Black soldier fly</name>
    <dbReference type="NCBI Taxonomy" id="343691"/>
    <lineage>
        <taxon>Eukaryota</taxon>
        <taxon>Metazoa</taxon>
        <taxon>Ecdysozoa</taxon>
        <taxon>Arthropoda</taxon>
        <taxon>Hexapoda</taxon>
        <taxon>Insecta</taxon>
        <taxon>Pterygota</taxon>
        <taxon>Neoptera</taxon>
        <taxon>Endopterygota</taxon>
        <taxon>Diptera</taxon>
        <taxon>Brachycera</taxon>
        <taxon>Stratiomyomorpha</taxon>
        <taxon>Stratiomyidae</taxon>
        <taxon>Hermetiinae</taxon>
        <taxon>Hermetia</taxon>
    </lineage>
</organism>
<dbReference type="GO" id="GO:0032922">
    <property type="term" value="P:circadian regulation of gene expression"/>
    <property type="evidence" value="ECO:0007669"/>
    <property type="project" value="InterPro"/>
</dbReference>
<dbReference type="PROSITE" id="PS50888">
    <property type="entry name" value="BHLH"/>
    <property type="match status" value="1"/>
</dbReference>
<dbReference type="Pfam" id="PF14598">
    <property type="entry name" value="PAS_11"/>
    <property type="match status" value="1"/>
</dbReference>
<dbReference type="Pfam" id="PF00010">
    <property type="entry name" value="HLH"/>
    <property type="match status" value="1"/>
</dbReference>
<dbReference type="CDD" id="cd00130">
    <property type="entry name" value="PAS"/>
    <property type="match status" value="2"/>
</dbReference>
<gene>
    <name evidence="12" type="ORF">HERILL_LOCUS5581</name>
</gene>
<dbReference type="CDD" id="cd19735">
    <property type="entry name" value="bHLH-PAS_dCLOCK"/>
    <property type="match status" value="1"/>
</dbReference>
<dbReference type="SMART" id="SM00091">
    <property type="entry name" value="PAS"/>
    <property type="match status" value="2"/>
</dbReference>
<proteinExistence type="predicted"/>
<dbReference type="InterPro" id="IPR036638">
    <property type="entry name" value="HLH_DNA-bd_sf"/>
</dbReference>
<feature type="domain" description="BHLH" evidence="11">
    <location>
        <begin position="11"/>
        <end position="61"/>
    </location>
</feature>
<dbReference type="SMART" id="SM00086">
    <property type="entry name" value="PAC"/>
    <property type="match status" value="1"/>
</dbReference>
<dbReference type="GO" id="GO:0005737">
    <property type="term" value="C:cytoplasm"/>
    <property type="evidence" value="ECO:0007669"/>
    <property type="project" value="InterPro"/>
</dbReference>
<name>A0A7R8UL45_HERIL</name>
<keyword evidence="2" id="KW-0805">Transcription regulation</keyword>
<dbReference type="InterPro" id="IPR001067">
    <property type="entry name" value="Nuc_translocat"/>
</dbReference>
<feature type="compositionally biased region" description="Basic and acidic residues" evidence="9">
    <location>
        <begin position="9"/>
        <end position="21"/>
    </location>
</feature>
<dbReference type="InterPro" id="IPR011598">
    <property type="entry name" value="bHLH_dom"/>
</dbReference>
<keyword evidence="1" id="KW-0677">Repeat</keyword>
<protein>
    <recommendedName>
        <fullName evidence="14">Clock</fullName>
    </recommendedName>
</protein>
<feature type="compositionally biased region" description="Low complexity" evidence="9">
    <location>
        <begin position="390"/>
        <end position="406"/>
    </location>
</feature>
<dbReference type="GO" id="GO:0000981">
    <property type="term" value="F:DNA-binding transcription factor activity, RNA polymerase II-specific"/>
    <property type="evidence" value="ECO:0007669"/>
    <property type="project" value="InterPro"/>
</dbReference>
<dbReference type="OrthoDB" id="411251at2759"/>
<evidence type="ECO:0000256" key="9">
    <source>
        <dbReference type="SAM" id="MobiDB-lite"/>
    </source>
</evidence>
<keyword evidence="13" id="KW-1185">Reference proteome</keyword>
<feature type="region of interest" description="Disordered" evidence="9">
    <location>
        <begin position="690"/>
        <end position="728"/>
    </location>
</feature>
<keyword evidence="4" id="KW-0238">DNA-binding</keyword>
<feature type="coiled-coil region" evidence="8">
    <location>
        <begin position="551"/>
        <end position="578"/>
    </location>
</feature>
<keyword evidence="5" id="KW-0010">Activator</keyword>
<evidence type="ECO:0000256" key="8">
    <source>
        <dbReference type="SAM" id="Coils"/>
    </source>
</evidence>
<accession>A0A7R8UL45</accession>
<feature type="compositionally biased region" description="Polar residues" evidence="9">
    <location>
        <begin position="421"/>
        <end position="463"/>
    </location>
</feature>
<feature type="domain" description="PAS" evidence="10">
    <location>
        <begin position="84"/>
        <end position="164"/>
    </location>
</feature>